<dbReference type="Pfam" id="PF25917">
    <property type="entry name" value="BSH_RND"/>
    <property type="match status" value="1"/>
</dbReference>
<reference evidence="4 5" key="1">
    <citation type="journal article" date="2024" name="Environ. Microbiol.">
        <title>Novel evolutionary insights on the interactions of the Holosporales (Alphaproteobacteria) with eukaryotic hosts from comparative genomics.</title>
        <authorList>
            <person name="Giovannini M."/>
            <person name="Petroni G."/>
            <person name="Castelli M."/>
        </authorList>
    </citation>
    <scope>NUCLEOTIDE SEQUENCE [LARGE SCALE GENOMIC DNA]</scope>
    <source>
        <strain evidence="4 5">US_Bl 15I1</strain>
    </source>
</reference>
<comment type="similarity">
    <text evidence="1">Belongs to the membrane fusion protein (MFP) (TC 8.A.1) family.</text>
</comment>
<dbReference type="PANTHER" id="PTHR30469">
    <property type="entry name" value="MULTIDRUG RESISTANCE PROTEIN MDTA"/>
    <property type="match status" value="1"/>
</dbReference>
<feature type="domain" description="CusB-like beta-barrel" evidence="3">
    <location>
        <begin position="206"/>
        <end position="268"/>
    </location>
</feature>
<dbReference type="PANTHER" id="PTHR30469:SF29">
    <property type="entry name" value="BLR2860 PROTEIN"/>
    <property type="match status" value="1"/>
</dbReference>
<evidence type="ECO:0000259" key="3">
    <source>
        <dbReference type="Pfam" id="PF25954"/>
    </source>
</evidence>
<dbReference type="EMBL" id="CP133270">
    <property type="protein sequence ID" value="WVX66739.1"/>
    <property type="molecule type" value="Genomic_DNA"/>
</dbReference>
<name>A0ABZ2C2Q5_9PROT</name>
<dbReference type="Pfam" id="PF25954">
    <property type="entry name" value="Beta-barrel_RND_2"/>
    <property type="match status" value="1"/>
</dbReference>
<dbReference type="InterPro" id="IPR058625">
    <property type="entry name" value="MdtA-like_BSH"/>
</dbReference>
<dbReference type="InterPro" id="IPR058792">
    <property type="entry name" value="Beta-barrel_RND_2"/>
</dbReference>
<organism evidence="4 5">
    <name type="scientific">Candidatus Bealeia paramacronuclearis</name>
    <dbReference type="NCBI Taxonomy" id="1921001"/>
    <lineage>
        <taxon>Bacteria</taxon>
        <taxon>Pseudomonadati</taxon>
        <taxon>Pseudomonadota</taxon>
        <taxon>Alphaproteobacteria</taxon>
        <taxon>Holosporales</taxon>
        <taxon>Holosporaceae</taxon>
        <taxon>Candidatus Bealeia</taxon>
    </lineage>
</organism>
<gene>
    <name evidence="4" type="ORF">Bealeia1_00923</name>
</gene>
<sequence>MQRSKLISIIILIFVALWFAGGYIRKSFSTHEDASQSAAPLARVKVTTSHAKLHPVCLTLRGVTKADVKVTLRAETDGPVMEILANKGSTVKKGDSILKLSPKDRLAKLEEAKATVTSKEIEYHAAQKLFEKDFTPKTALAKAKSNFQVAKAHLKEIEIDLKNTDIKAPFSGIIDSQSVELGQFVKLGDELVTLVDLDPIKSVIPVSEEKINLLKLGEKTKIKSINGSSFEGEVTYISRVADPATRTYQIELSAQNPHHAIPDGMTIEALIPLGKAKAHFITPSILSLDESGKIGIKIADEKKMAHFVPVEIVDTDTNGVWVMGLPDTSQIIVTGQAFIKDGELLELVEGVDSK</sequence>
<evidence type="ECO:0000313" key="4">
    <source>
        <dbReference type="EMBL" id="WVX66739.1"/>
    </source>
</evidence>
<dbReference type="Gene3D" id="2.40.30.170">
    <property type="match status" value="1"/>
</dbReference>
<keyword evidence="5" id="KW-1185">Reference proteome</keyword>
<dbReference type="Proteomes" id="UP001330434">
    <property type="component" value="Chromosome"/>
</dbReference>
<evidence type="ECO:0000256" key="1">
    <source>
        <dbReference type="ARBA" id="ARBA00009477"/>
    </source>
</evidence>
<protein>
    <submittedName>
        <fullName evidence="4">Multidrug efflux pump subunit AcrA</fullName>
    </submittedName>
</protein>
<dbReference type="Gene3D" id="1.10.287.470">
    <property type="entry name" value="Helix hairpin bin"/>
    <property type="match status" value="1"/>
</dbReference>
<dbReference type="NCBIfam" id="TIGR01730">
    <property type="entry name" value="RND_mfp"/>
    <property type="match status" value="1"/>
</dbReference>
<dbReference type="InterPro" id="IPR006143">
    <property type="entry name" value="RND_pump_MFP"/>
</dbReference>
<evidence type="ECO:0000259" key="2">
    <source>
        <dbReference type="Pfam" id="PF25917"/>
    </source>
</evidence>
<dbReference type="RefSeq" id="WP_331255566.1">
    <property type="nucleotide sequence ID" value="NZ_CP133270.1"/>
</dbReference>
<dbReference type="Gene3D" id="2.40.50.100">
    <property type="match status" value="1"/>
</dbReference>
<dbReference type="SUPFAM" id="SSF111369">
    <property type="entry name" value="HlyD-like secretion proteins"/>
    <property type="match status" value="1"/>
</dbReference>
<feature type="domain" description="Multidrug resistance protein MdtA-like barrel-sandwich hybrid" evidence="2">
    <location>
        <begin position="69"/>
        <end position="195"/>
    </location>
</feature>
<evidence type="ECO:0000313" key="5">
    <source>
        <dbReference type="Proteomes" id="UP001330434"/>
    </source>
</evidence>
<accession>A0ABZ2C2Q5</accession>
<proteinExistence type="inferred from homology"/>